<evidence type="ECO:0000259" key="11">
    <source>
        <dbReference type="SMART" id="SM00848"/>
    </source>
</evidence>
<dbReference type="PROSITE" id="PS00139">
    <property type="entry name" value="THIOL_PROTEASE_CYS"/>
    <property type="match status" value="1"/>
</dbReference>
<dbReference type="EMBL" id="KE345449">
    <property type="protein sequence ID" value="EXC04205.1"/>
    <property type="molecule type" value="Genomic_DNA"/>
</dbReference>
<keyword evidence="5" id="KW-0788">Thiol protease</keyword>
<dbReference type="Proteomes" id="UP000030645">
    <property type="component" value="Unassembled WGS sequence"/>
</dbReference>
<keyword evidence="2" id="KW-0645">Protease</keyword>
<evidence type="ECO:0000256" key="2">
    <source>
        <dbReference type="ARBA" id="ARBA00022670"/>
    </source>
</evidence>
<dbReference type="FunFam" id="3.90.70.10:FF:000057">
    <property type="entry name" value="Cysteine protease RD19A"/>
    <property type="match status" value="1"/>
</dbReference>
<dbReference type="PROSITE" id="PS00639">
    <property type="entry name" value="THIOL_PROTEASE_HIS"/>
    <property type="match status" value="1"/>
</dbReference>
<sequence length="372" mass="40973">MDRTTLFSLVLLSLLSTTVASTVAPKETDDDLLIRQVVSAGDDQLLSAEHHFSSFKARFGKAYETEEEHDYRFEVFKANLRRAKTHQKLDPNAVHGVTKFSDLTPGEFRKKFLGLKRLRLPADTQKAPILPTNDLPADFDWRDHGAVTLVKDQGSCGSCWSFSTTGALEGAHFLATGELVSLSEQQLVDCDHQCDPEEKNSCDAGCNGGLMTNAYEYALKAGGLQREVDYPYTGKDGTCKFDKTKVVASVANFSVVSLDEDQIAANLVKNGPLSIGINAVFMQTYIGGVSCPYICSKHMLDHGVLLVGYGTAGYAPIRFKDKPYWIIKNSWGENWGEQGYYKICRGRNVCGVDSMVSTVAALHMEDKSSEIH</sequence>
<dbReference type="InterPro" id="IPR013201">
    <property type="entry name" value="Prot_inhib_I29"/>
</dbReference>
<feature type="domain" description="Peptidase C1A papain C-terminal" evidence="10">
    <location>
        <begin position="135"/>
        <end position="360"/>
    </location>
</feature>
<dbReference type="PRINTS" id="PR00705">
    <property type="entry name" value="PAPAIN"/>
</dbReference>
<evidence type="ECO:0000256" key="3">
    <source>
        <dbReference type="ARBA" id="ARBA00022729"/>
    </source>
</evidence>
<evidence type="ECO:0000256" key="1">
    <source>
        <dbReference type="ARBA" id="ARBA00008455"/>
    </source>
</evidence>
<evidence type="ECO:0000313" key="12">
    <source>
        <dbReference type="EMBL" id="EXC04205.1"/>
    </source>
</evidence>
<evidence type="ECO:0000256" key="7">
    <source>
        <dbReference type="ARBA" id="ARBA00023157"/>
    </source>
</evidence>
<name>W9S1N3_9ROSA</name>
<gene>
    <name evidence="12" type="ORF">L484_019413</name>
</gene>
<keyword evidence="13" id="KW-1185">Reference proteome</keyword>
<dbReference type="SUPFAM" id="SSF54001">
    <property type="entry name" value="Cysteine proteinases"/>
    <property type="match status" value="1"/>
</dbReference>
<evidence type="ECO:0000256" key="5">
    <source>
        <dbReference type="ARBA" id="ARBA00022807"/>
    </source>
</evidence>
<dbReference type="InterPro" id="IPR025661">
    <property type="entry name" value="Pept_asp_AS"/>
</dbReference>
<evidence type="ECO:0000256" key="8">
    <source>
        <dbReference type="ARBA" id="ARBA00023180"/>
    </source>
</evidence>
<dbReference type="InterPro" id="IPR039417">
    <property type="entry name" value="Peptidase_C1A_papain-like"/>
</dbReference>
<feature type="chain" id="PRO_5018730742" evidence="9">
    <location>
        <begin position="21"/>
        <end position="372"/>
    </location>
</feature>
<dbReference type="SMART" id="SM00645">
    <property type="entry name" value="Pept_C1"/>
    <property type="match status" value="1"/>
</dbReference>
<dbReference type="InterPro" id="IPR025660">
    <property type="entry name" value="Pept_his_AS"/>
</dbReference>
<evidence type="ECO:0000313" key="13">
    <source>
        <dbReference type="Proteomes" id="UP000030645"/>
    </source>
</evidence>
<dbReference type="OrthoDB" id="10253408at2759"/>
<evidence type="ECO:0000256" key="9">
    <source>
        <dbReference type="SAM" id="SignalP"/>
    </source>
</evidence>
<proteinExistence type="inferred from homology"/>
<dbReference type="InterPro" id="IPR000668">
    <property type="entry name" value="Peptidase_C1A_C"/>
</dbReference>
<keyword evidence="7" id="KW-1015">Disulfide bond</keyword>
<evidence type="ECO:0000256" key="6">
    <source>
        <dbReference type="ARBA" id="ARBA00023145"/>
    </source>
</evidence>
<keyword evidence="3 9" id="KW-0732">Signal</keyword>
<organism evidence="12 13">
    <name type="scientific">Morus notabilis</name>
    <dbReference type="NCBI Taxonomy" id="981085"/>
    <lineage>
        <taxon>Eukaryota</taxon>
        <taxon>Viridiplantae</taxon>
        <taxon>Streptophyta</taxon>
        <taxon>Embryophyta</taxon>
        <taxon>Tracheophyta</taxon>
        <taxon>Spermatophyta</taxon>
        <taxon>Magnoliopsida</taxon>
        <taxon>eudicotyledons</taxon>
        <taxon>Gunneridae</taxon>
        <taxon>Pentapetalae</taxon>
        <taxon>rosids</taxon>
        <taxon>fabids</taxon>
        <taxon>Rosales</taxon>
        <taxon>Moraceae</taxon>
        <taxon>Moreae</taxon>
        <taxon>Morus</taxon>
    </lineage>
</organism>
<comment type="similarity">
    <text evidence="1">Belongs to the peptidase C1 family.</text>
</comment>
<dbReference type="SMART" id="SM00848">
    <property type="entry name" value="Inhibitor_I29"/>
    <property type="match status" value="1"/>
</dbReference>
<dbReference type="Pfam" id="PF08246">
    <property type="entry name" value="Inhibitor_I29"/>
    <property type="match status" value="1"/>
</dbReference>
<dbReference type="eggNOG" id="KOG1542">
    <property type="taxonomic scope" value="Eukaryota"/>
</dbReference>
<dbReference type="PANTHER" id="PTHR12411">
    <property type="entry name" value="CYSTEINE PROTEASE FAMILY C1-RELATED"/>
    <property type="match status" value="1"/>
</dbReference>
<protein>
    <submittedName>
        <fullName evidence="12">Cysteine proteinase 15A</fullName>
    </submittedName>
</protein>
<dbReference type="AlphaFoldDB" id="W9S1N3"/>
<dbReference type="Pfam" id="PF00112">
    <property type="entry name" value="Peptidase_C1"/>
    <property type="match status" value="1"/>
</dbReference>
<dbReference type="GO" id="GO:0006508">
    <property type="term" value="P:proteolysis"/>
    <property type="evidence" value="ECO:0007669"/>
    <property type="project" value="UniProtKB-KW"/>
</dbReference>
<reference evidence="13" key="1">
    <citation type="submission" date="2013-01" db="EMBL/GenBank/DDBJ databases">
        <title>Draft Genome Sequence of a Mulberry Tree, Morus notabilis C.K. Schneid.</title>
        <authorList>
            <person name="He N."/>
            <person name="Zhao S."/>
        </authorList>
    </citation>
    <scope>NUCLEOTIDE SEQUENCE</scope>
</reference>
<dbReference type="KEGG" id="mnt:21402353"/>
<feature type="signal peptide" evidence="9">
    <location>
        <begin position="1"/>
        <end position="20"/>
    </location>
</feature>
<dbReference type="PROSITE" id="PS00640">
    <property type="entry name" value="THIOL_PROTEASE_ASN"/>
    <property type="match status" value="1"/>
</dbReference>
<accession>W9S1N3</accession>
<evidence type="ECO:0000256" key="4">
    <source>
        <dbReference type="ARBA" id="ARBA00022801"/>
    </source>
</evidence>
<dbReference type="CDD" id="cd02248">
    <property type="entry name" value="Peptidase_C1A"/>
    <property type="match status" value="1"/>
</dbReference>
<dbReference type="InterPro" id="IPR000169">
    <property type="entry name" value="Pept_cys_AS"/>
</dbReference>
<keyword evidence="8" id="KW-0325">Glycoprotein</keyword>
<keyword evidence="4" id="KW-0378">Hydrolase</keyword>
<keyword evidence="6" id="KW-0865">Zymogen</keyword>
<dbReference type="Gene3D" id="3.90.70.10">
    <property type="entry name" value="Cysteine proteinases"/>
    <property type="match status" value="1"/>
</dbReference>
<dbReference type="STRING" id="981085.W9S1N3"/>
<dbReference type="GO" id="GO:0000323">
    <property type="term" value="C:lytic vacuole"/>
    <property type="evidence" value="ECO:0007669"/>
    <property type="project" value="UniProtKB-ARBA"/>
</dbReference>
<dbReference type="InterPro" id="IPR038765">
    <property type="entry name" value="Papain-like_cys_pep_sf"/>
</dbReference>
<dbReference type="InterPro" id="IPR013128">
    <property type="entry name" value="Peptidase_C1A"/>
</dbReference>
<dbReference type="GO" id="GO:0008234">
    <property type="term" value="F:cysteine-type peptidase activity"/>
    <property type="evidence" value="ECO:0007669"/>
    <property type="project" value="UniProtKB-KW"/>
</dbReference>
<feature type="domain" description="Cathepsin propeptide inhibitor" evidence="11">
    <location>
        <begin position="52"/>
        <end position="108"/>
    </location>
</feature>
<evidence type="ECO:0000259" key="10">
    <source>
        <dbReference type="SMART" id="SM00645"/>
    </source>
</evidence>